<dbReference type="InterPro" id="IPR017531">
    <property type="entry name" value="Hydrolase-1_PEP"/>
</dbReference>
<keyword evidence="2" id="KW-0378">Hydrolase</keyword>
<dbReference type="EMBL" id="VMNK01000001">
    <property type="protein sequence ID" value="TVO59651.1"/>
    <property type="molecule type" value="Genomic_DNA"/>
</dbReference>
<keyword evidence="3" id="KW-1185">Reference proteome</keyword>
<dbReference type="Pfam" id="PF12146">
    <property type="entry name" value="Hydrolase_4"/>
    <property type="match status" value="1"/>
</dbReference>
<dbReference type="InterPro" id="IPR022742">
    <property type="entry name" value="Hydrolase_4"/>
</dbReference>
<evidence type="ECO:0000259" key="1">
    <source>
        <dbReference type="Pfam" id="PF12146"/>
    </source>
</evidence>
<sequence length="306" mass="33800">MNVQETPIVFECEGSELIGMMHVPETIQTRGVIAIVAGGPQYRGGVGRLQVQLARQLAATGTPILRFDYRGLGDSEGQFRGFQDVEADFRAAIDAFLAHVPDMKEVVLWGGCDAAAAIMINAWKYPQVTGIMVGNPWVHTEETGNAVTVKHHYAKRIKDKDFWLKVLRGQFNPLPALATVGRTLRSRVRQTLTAKTIGPRADNGPVVDDRTRPFVTRMRLGMSQFRGDVLLLMSGRSLVSKEFDELVASNPGWQQAMATPRHLARHDMPEADQTYSSVASRREVIAVAQQWLHNAAAPLHAPQTNP</sequence>
<dbReference type="OrthoDB" id="5379975at2"/>
<gene>
    <name evidence="2" type="ORF">FHP91_00025</name>
</gene>
<comment type="caution">
    <text evidence="2">The sequence shown here is derived from an EMBL/GenBank/DDBJ whole genome shotgun (WGS) entry which is preliminary data.</text>
</comment>
<dbReference type="NCBIfam" id="TIGR03100">
    <property type="entry name" value="hydr1_PEP"/>
    <property type="match status" value="1"/>
</dbReference>
<dbReference type="RefSeq" id="WP_144307669.1">
    <property type="nucleotide sequence ID" value="NZ_VMNK01000001.1"/>
</dbReference>
<evidence type="ECO:0000313" key="3">
    <source>
        <dbReference type="Proteomes" id="UP000319502"/>
    </source>
</evidence>
<dbReference type="SUPFAM" id="SSF53474">
    <property type="entry name" value="alpha/beta-Hydrolases"/>
    <property type="match status" value="1"/>
</dbReference>
<evidence type="ECO:0000313" key="2">
    <source>
        <dbReference type="EMBL" id="TVO59651.1"/>
    </source>
</evidence>
<name>A0A557R3B1_9RHOO</name>
<dbReference type="AlphaFoldDB" id="A0A557R3B1"/>
<proteinExistence type="predicted"/>
<feature type="domain" description="Serine aminopeptidase S33" evidence="1">
    <location>
        <begin position="30"/>
        <end position="144"/>
    </location>
</feature>
<protein>
    <submittedName>
        <fullName evidence="2">Hydrolase 1, exosortase A system-associated</fullName>
    </submittedName>
</protein>
<dbReference type="Gene3D" id="3.40.50.1820">
    <property type="entry name" value="alpha/beta hydrolase"/>
    <property type="match status" value="1"/>
</dbReference>
<dbReference type="InterPro" id="IPR029058">
    <property type="entry name" value="AB_hydrolase_fold"/>
</dbReference>
<organism evidence="2 3">
    <name type="scientific">Denitromonas halophila</name>
    <dbReference type="NCBI Taxonomy" id="1629404"/>
    <lineage>
        <taxon>Bacteria</taxon>
        <taxon>Pseudomonadati</taxon>
        <taxon>Pseudomonadota</taxon>
        <taxon>Betaproteobacteria</taxon>
        <taxon>Rhodocyclales</taxon>
        <taxon>Zoogloeaceae</taxon>
        <taxon>Denitromonas</taxon>
    </lineage>
</organism>
<dbReference type="GO" id="GO:0016787">
    <property type="term" value="F:hydrolase activity"/>
    <property type="evidence" value="ECO:0007669"/>
    <property type="project" value="UniProtKB-KW"/>
</dbReference>
<dbReference type="Proteomes" id="UP000319502">
    <property type="component" value="Unassembled WGS sequence"/>
</dbReference>
<accession>A0A557R3B1</accession>
<reference evidence="2 3" key="1">
    <citation type="submission" date="2019-07" db="EMBL/GenBank/DDBJ databases">
        <title>The pathways for chlorine oxyanion respiration interact through the shared metabolite chlorate.</title>
        <authorList>
            <person name="Barnum T.P."/>
            <person name="Cheng Y."/>
            <person name="Hill K.A."/>
            <person name="Lucas L.N."/>
            <person name="Carlson H.K."/>
            <person name="Coates J.D."/>
        </authorList>
    </citation>
    <scope>NUCLEOTIDE SEQUENCE [LARGE SCALE GENOMIC DNA]</scope>
    <source>
        <strain evidence="2 3">SFB-3</strain>
    </source>
</reference>